<name>A0A133ZMJ2_9FIRM</name>
<dbReference type="Proteomes" id="UP000070394">
    <property type="component" value="Unassembled WGS sequence"/>
</dbReference>
<dbReference type="PATRIC" id="fig|467210.3.peg.1808"/>
<proteinExistence type="predicted"/>
<sequence length="39" mass="4713">MDTLYFSFSILSPPLKLLSYNNVFLSVYHFKMLYKFVNM</sequence>
<dbReference type="AlphaFoldDB" id="A0A133ZMJ2"/>
<evidence type="ECO:0000313" key="2">
    <source>
        <dbReference type="Proteomes" id="UP000070394"/>
    </source>
</evidence>
<dbReference type="STRING" id="467210.HMPREF1866_01827"/>
<gene>
    <name evidence="1" type="ORF">HMPREF1866_01827</name>
</gene>
<comment type="caution">
    <text evidence="1">The sequence shown here is derived from an EMBL/GenBank/DDBJ whole genome shotgun (WGS) entry which is preliminary data.</text>
</comment>
<reference evidence="2" key="1">
    <citation type="submission" date="2016-01" db="EMBL/GenBank/DDBJ databases">
        <authorList>
            <person name="Mitreva M."/>
            <person name="Pepin K.H."/>
            <person name="Mihindukulasuriya K.A."/>
            <person name="Fulton R."/>
            <person name="Fronick C."/>
            <person name="O'Laughlin M."/>
            <person name="Miner T."/>
            <person name="Herter B."/>
            <person name="Rosa B.A."/>
            <person name="Cordes M."/>
            <person name="Tomlinson C."/>
            <person name="Wollam A."/>
            <person name="Palsikar V.B."/>
            <person name="Mardis E.R."/>
            <person name="Wilson R.K."/>
        </authorList>
    </citation>
    <scope>NUCLEOTIDE SEQUENCE [LARGE SCALE GENOMIC DNA]</scope>
    <source>
        <strain evidence="2">DNF00896</strain>
    </source>
</reference>
<evidence type="ECO:0000313" key="1">
    <source>
        <dbReference type="EMBL" id="KXB56630.1"/>
    </source>
</evidence>
<organism evidence="1 2">
    <name type="scientific">Lachnoanaerobaculum saburreum</name>
    <dbReference type="NCBI Taxonomy" id="467210"/>
    <lineage>
        <taxon>Bacteria</taxon>
        <taxon>Bacillati</taxon>
        <taxon>Bacillota</taxon>
        <taxon>Clostridia</taxon>
        <taxon>Lachnospirales</taxon>
        <taxon>Lachnospiraceae</taxon>
        <taxon>Lachnoanaerobaculum</taxon>
    </lineage>
</organism>
<dbReference type="EMBL" id="LSDA01000101">
    <property type="protein sequence ID" value="KXB56630.1"/>
    <property type="molecule type" value="Genomic_DNA"/>
</dbReference>
<protein>
    <submittedName>
        <fullName evidence="1">Uncharacterized protein</fullName>
    </submittedName>
</protein>
<accession>A0A133ZMJ2</accession>
<keyword evidence="2" id="KW-1185">Reference proteome</keyword>